<feature type="non-terminal residue" evidence="1">
    <location>
        <position position="24"/>
    </location>
</feature>
<comment type="caution">
    <text evidence="1">The sequence shown here is derived from an EMBL/GenBank/DDBJ whole genome shotgun (WGS) entry which is preliminary data.</text>
</comment>
<name>A0A820JZU0_9BILA</name>
<proteinExistence type="predicted"/>
<sequence>AEIEVDESSSSITKELLELGLIHE</sequence>
<dbReference type="EMBL" id="CAJOAY010020047">
    <property type="protein sequence ID" value="CAF4335702.1"/>
    <property type="molecule type" value="Genomic_DNA"/>
</dbReference>
<gene>
    <name evidence="1" type="ORF">OKA104_LOCUS48008</name>
</gene>
<protein>
    <submittedName>
        <fullName evidence="1">Uncharacterized protein</fullName>
    </submittedName>
</protein>
<dbReference type="AlphaFoldDB" id="A0A820JZU0"/>
<accession>A0A820JZU0</accession>
<feature type="non-terminal residue" evidence="1">
    <location>
        <position position="1"/>
    </location>
</feature>
<organism evidence="1 2">
    <name type="scientific">Adineta steineri</name>
    <dbReference type="NCBI Taxonomy" id="433720"/>
    <lineage>
        <taxon>Eukaryota</taxon>
        <taxon>Metazoa</taxon>
        <taxon>Spiralia</taxon>
        <taxon>Gnathifera</taxon>
        <taxon>Rotifera</taxon>
        <taxon>Eurotatoria</taxon>
        <taxon>Bdelloidea</taxon>
        <taxon>Adinetida</taxon>
        <taxon>Adinetidae</taxon>
        <taxon>Adineta</taxon>
    </lineage>
</organism>
<reference evidence="1" key="1">
    <citation type="submission" date="2021-02" db="EMBL/GenBank/DDBJ databases">
        <authorList>
            <person name="Nowell W R."/>
        </authorList>
    </citation>
    <scope>NUCLEOTIDE SEQUENCE</scope>
</reference>
<dbReference type="Proteomes" id="UP000663881">
    <property type="component" value="Unassembled WGS sequence"/>
</dbReference>
<evidence type="ECO:0000313" key="1">
    <source>
        <dbReference type="EMBL" id="CAF4335702.1"/>
    </source>
</evidence>
<evidence type="ECO:0000313" key="2">
    <source>
        <dbReference type="Proteomes" id="UP000663881"/>
    </source>
</evidence>